<keyword evidence="3" id="KW-0812">Transmembrane</keyword>
<dbReference type="Gene3D" id="3.10.580.10">
    <property type="entry name" value="CBS-domain"/>
    <property type="match status" value="1"/>
</dbReference>
<dbReference type="Pfam" id="PF01595">
    <property type="entry name" value="CNNM"/>
    <property type="match status" value="1"/>
</dbReference>
<evidence type="ECO:0000256" key="3">
    <source>
        <dbReference type="SAM" id="Phobius"/>
    </source>
</evidence>
<dbReference type="InterPro" id="IPR046342">
    <property type="entry name" value="CBS_dom_sf"/>
</dbReference>
<name>X0T0J9_9ZZZZ</name>
<evidence type="ECO:0000256" key="2">
    <source>
        <dbReference type="ARBA" id="ARBA00023122"/>
    </source>
</evidence>
<dbReference type="PROSITE" id="PS51371">
    <property type="entry name" value="CBS"/>
    <property type="match status" value="1"/>
</dbReference>
<dbReference type="AlphaFoldDB" id="X0T0J9"/>
<dbReference type="InterPro" id="IPR000644">
    <property type="entry name" value="CBS_dom"/>
</dbReference>
<gene>
    <name evidence="6" type="ORF">S01H1_04929</name>
</gene>
<feature type="transmembrane region" description="Helical" evidence="3">
    <location>
        <begin position="58"/>
        <end position="81"/>
    </location>
</feature>
<evidence type="ECO:0000256" key="1">
    <source>
        <dbReference type="ARBA" id="ARBA00022737"/>
    </source>
</evidence>
<evidence type="ECO:0000259" key="5">
    <source>
        <dbReference type="PROSITE" id="PS51846"/>
    </source>
</evidence>
<dbReference type="SMART" id="SM00116">
    <property type="entry name" value="CBS"/>
    <property type="match status" value="1"/>
</dbReference>
<dbReference type="PANTHER" id="PTHR22777:SF17">
    <property type="entry name" value="UPF0053 PROTEIN SLL0260"/>
    <property type="match status" value="1"/>
</dbReference>
<protein>
    <recommendedName>
        <fullName evidence="7">CNNM transmembrane domain-containing protein</fullName>
    </recommendedName>
</protein>
<keyword evidence="3" id="KW-0472">Membrane</keyword>
<dbReference type="PANTHER" id="PTHR22777">
    <property type="entry name" value="HEMOLYSIN-RELATED"/>
    <property type="match status" value="1"/>
</dbReference>
<feature type="domain" description="CNNM transmembrane" evidence="5">
    <location>
        <begin position="1"/>
        <end position="190"/>
    </location>
</feature>
<keyword evidence="2" id="KW-0129">CBS domain</keyword>
<comment type="caution">
    <text evidence="6">The sequence shown here is derived from an EMBL/GenBank/DDBJ whole genome shotgun (WGS) entry which is preliminary data.</text>
</comment>
<dbReference type="PROSITE" id="PS51846">
    <property type="entry name" value="CNNM"/>
    <property type="match status" value="1"/>
</dbReference>
<evidence type="ECO:0000259" key="4">
    <source>
        <dbReference type="PROSITE" id="PS51371"/>
    </source>
</evidence>
<accession>X0T0J9</accession>
<keyword evidence="3" id="KW-1133">Transmembrane helix</keyword>
<dbReference type="GO" id="GO:0005886">
    <property type="term" value="C:plasma membrane"/>
    <property type="evidence" value="ECO:0007669"/>
    <property type="project" value="TreeGrafter"/>
</dbReference>
<reference evidence="6" key="1">
    <citation type="journal article" date="2014" name="Front. Microbiol.">
        <title>High frequency of phylogenetically diverse reductive dehalogenase-homologous genes in deep subseafloor sedimentary metagenomes.</title>
        <authorList>
            <person name="Kawai M."/>
            <person name="Futagami T."/>
            <person name="Toyoda A."/>
            <person name="Takaki Y."/>
            <person name="Nishi S."/>
            <person name="Hori S."/>
            <person name="Arai W."/>
            <person name="Tsubouchi T."/>
            <person name="Morono Y."/>
            <person name="Uchiyama I."/>
            <person name="Ito T."/>
            <person name="Fujiyama A."/>
            <person name="Inagaki F."/>
            <person name="Takami H."/>
        </authorList>
    </citation>
    <scope>NUCLEOTIDE SEQUENCE</scope>
    <source>
        <strain evidence="6">Expedition CK06-06</strain>
    </source>
</reference>
<feature type="domain" description="CBS" evidence="4">
    <location>
        <begin position="271"/>
        <end position="327"/>
    </location>
</feature>
<feature type="transmembrane region" description="Helical" evidence="3">
    <location>
        <begin position="93"/>
        <end position="111"/>
    </location>
</feature>
<proteinExistence type="predicted"/>
<dbReference type="EMBL" id="BARS01002576">
    <property type="protein sequence ID" value="GAF69565.1"/>
    <property type="molecule type" value="Genomic_DNA"/>
</dbReference>
<dbReference type="InterPro" id="IPR002550">
    <property type="entry name" value="CNNM"/>
</dbReference>
<keyword evidence="1" id="KW-0677">Repeat</keyword>
<organism evidence="6">
    <name type="scientific">marine sediment metagenome</name>
    <dbReference type="NCBI Taxonomy" id="412755"/>
    <lineage>
        <taxon>unclassified sequences</taxon>
        <taxon>metagenomes</taxon>
        <taxon>ecological metagenomes</taxon>
    </lineage>
</organism>
<evidence type="ECO:0000313" key="6">
    <source>
        <dbReference type="EMBL" id="GAF69565.1"/>
    </source>
</evidence>
<evidence type="ECO:0008006" key="7">
    <source>
        <dbReference type="Google" id="ProtNLM"/>
    </source>
</evidence>
<sequence length="329" mass="36052">MIWLAAAIIPIGLFLSGFFSGVETGLYRVNRLRLHLDVQRRDPVGVRLAGVLEDEQGALSVTLIGTNVMNYVITTAVAFLLAERLGLGEANTGLYTVMIMTPIVFVFGEVVPKNLFQLYADTLLARSASLLSLSDRLFRMTGVVWALKQLANIISRLTGAYAQRDTAFGSKRRVALLLQEALAGRTLGEEQSDLIDRVCQLSETPLHTVMIPRNRVTVIGTNTNRRTLLRIARRTGHALLPVYESSRRHIVGLAKIDELLQWDDWETVGKRLHPAPTLSPHETVATAISRLQRAGRGMAIVTDHGGQMLGVVTLKDLLGEVVGELASGV</sequence>
<dbReference type="Pfam" id="PF00571">
    <property type="entry name" value="CBS"/>
    <property type="match status" value="1"/>
</dbReference>
<dbReference type="SUPFAM" id="SSF54631">
    <property type="entry name" value="CBS-domain pair"/>
    <property type="match status" value="1"/>
</dbReference>